<evidence type="ECO:0000256" key="5">
    <source>
        <dbReference type="SAM" id="MobiDB-lite"/>
    </source>
</evidence>
<dbReference type="InParanoid" id="A0A1V8TMW4"/>
<dbReference type="Pfam" id="PF04082">
    <property type="entry name" value="Fungal_trans"/>
    <property type="match status" value="1"/>
</dbReference>
<keyword evidence="1" id="KW-0805">Transcription regulation</keyword>
<dbReference type="SMART" id="SM00906">
    <property type="entry name" value="Fungal_trans"/>
    <property type="match status" value="1"/>
</dbReference>
<dbReference type="EMBL" id="NAJO01000004">
    <property type="protein sequence ID" value="OQO12715.1"/>
    <property type="molecule type" value="Genomic_DNA"/>
</dbReference>
<sequence length="590" mass="65615">MGHLSACTGQAVNLEQPPGASETRYAADGFRLDASGLGDPATERPLEAPENRHAAEGFRLDASGLAEDPAMDDERTDGFAITFVNERASAFYGESSNVGFSRSLLRAISVTWTVDELERLAATGGEQPVESRDMNPSQGILPIEPFDSPGFIASILPKTEVMEDLLDIYFATTGSLFPFIHEPTFRETFSEFKKSGFTKVCRTWLGLLNMTFAMASNFNIGNLVSTKERHKRSQIYYARAEALCSAPFRRSISLEIVQYLLLVVLYLQGAQRSTQTWSVHGILVRTATALGLHSESSGRRLDQVRQETRRRTWLTIFCLDKVLSVSFGRPSSILEEHLTVQPPAPWPITESSQSGRMIGKDHSEFLAISVELYKIMGRSLKTQYNSNLGQVDENVDVITTIKYVGEVRQDLRRWVLALPPHLTMCQPGSFLESSPQNRSQVILTLRYHNLNILVHRPLLDIALQFLSKPEVCSDNAPHTIQLAVAEARDGIASAQSTIDIVHSVLTADSTGHNNLGIWFFTLYYASLVICGRNLWVQRGSSAELEDFTNSGQTYLQKAAEALECLDRDILLVQNCAKYVRYLSGLQHAQS</sequence>
<evidence type="ECO:0000313" key="7">
    <source>
        <dbReference type="EMBL" id="OQO12715.1"/>
    </source>
</evidence>
<gene>
    <name evidence="7" type="ORF">B0A48_02179</name>
</gene>
<dbReference type="PANTHER" id="PTHR47424">
    <property type="entry name" value="REGULATORY PROTEIN GAL4"/>
    <property type="match status" value="1"/>
</dbReference>
<dbReference type="GO" id="GO:0000978">
    <property type="term" value="F:RNA polymerase II cis-regulatory region sequence-specific DNA binding"/>
    <property type="evidence" value="ECO:0007669"/>
    <property type="project" value="TreeGrafter"/>
</dbReference>
<evidence type="ECO:0000259" key="6">
    <source>
        <dbReference type="SMART" id="SM00906"/>
    </source>
</evidence>
<reference evidence="8" key="1">
    <citation type="submission" date="2017-03" db="EMBL/GenBank/DDBJ databases">
        <title>Genomes of endolithic fungi from Antarctica.</title>
        <authorList>
            <person name="Coleine C."/>
            <person name="Masonjones S."/>
            <person name="Stajich J.E."/>
        </authorList>
    </citation>
    <scope>NUCLEOTIDE SEQUENCE [LARGE SCALE GENOMIC DNA]</scope>
    <source>
        <strain evidence="8">CCFEE 5527</strain>
    </source>
</reference>
<dbReference type="AlphaFoldDB" id="A0A1V8TMW4"/>
<dbReference type="CDD" id="cd12148">
    <property type="entry name" value="fungal_TF_MHR"/>
    <property type="match status" value="1"/>
</dbReference>
<dbReference type="GO" id="GO:0008270">
    <property type="term" value="F:zinc ion binding"/>
    <property type="evidence" value="ECO:0007669"/>
    <property type="project" value="InterPro"/>
</dbReference>
<keyword evidence="8" id="KW-1185">Reference proteome</keyword>
<evidence type="ECO:0000256" key="1">
    <source>
        <dbReference type="ARBA" id="ARBA00023015"/>
    </source>
</evidence>
<evidence type="ECO:0000256" key="4">
    <source>
        <dbReference type="ARBA" id="ARBA00023242"/>
    </source>
</evidence>
<evidence type="ECO:0000256" key="3">
    <source>
        <dbReference type="ARBA" id="ARBA00023163"/>
    </source>
</evidence>
<dbReference type="GO" id="GO:0000981">
    <property type="term" value="F:DNA-binding transcription factor activity, RNA polymerase II-specific"/>
    <property type="evidence" value="ECO:0007669"/>
    <property type="project" value="TreeGrafter"/>
</dbReference>
<keyword evidence="4" id="KW-0539">Nucleus</keyword>
<protein>
    <recommendedName>
        <fullName evidence="6">Xylanolytic transcriptional activator regulatory domain-containing protein</fullName>
    </recommendedName>
</protein>
<evidence type="ECO:0000256" key="2">
    <source>
        <dbReference type="ARBA" id="ARBA00023125"/>
    </source>
</evidence>
<dbReference type="GO" id="GO:0005634">
    <property type="term" value="C:nucleus"/>
    <property type="evidence" value="ECO:0007669"/>
    <property type="project" value="TreeGrafter"/>
</dbReference>
<dbReference type="PANTHER" id="PTHR47424:SF3">
    <property type="entry name" value="REGULATORY PROTEIN GAL4"/>
    <property type="match status" value="1"/>
</dbReference>
<feature type="region of interest" description="Disordered" evidence="5">
    <location>
        <begin position="1"/>
        <end position="54"/>
    </location>
</feature>
<dbReference type="Proteomes" id="UP000192596">
    <property type="component" value="Unassembled WGS sequence"/>
</dbReference>
<dbReference type="GO" id="GO:0000435">
    <property type="term" value="P:positive regulation of transcription from RNA polymerase II promoter by galactose"/>
    <property type="evidence" value="ECO:0007669"/>
    <property type="project" value="TreeGrafter"/>
</dbReference>
<dbReference type="OrthoDB" id="10260017at2759"/>
<organism evidence="7 8">
    <name type="scientific">Cryoendolithus antarcticus</name>
    <dbReference type="NCBI Taxonomy" id="1507870"/>
    <lineage>
        <taxon>Eukaryota</taxon>
        <taxon>Fungi</taxon>
        <taxon>Dikarya</taxon>
        <taxon>Ascomycota</taxon>
        <taxon>Pezizomycotina</taxon>
        <taxon>Dothideomycetes</taxon>
        <taxon>Dothideomycetidae</taxon>
        <taxon>Cladosporiales</taxon>
        <taxon>Cladosporiaceae</taxon>
        <taxon>Cryoendolithus</taxon>
    </lineage>
</organism>
<proteinExistence type="predicted"/>
<keyword evidence="3" id="KW-0804">Transcription</keyword>
<feature type="domain" description="Xylanolytic transcriptional activator regulatory" evidence="6">
    <location>
        <begin position="276"/>
        <end position="349"/>
    </location>
</feature>
<feature type="compositionally biased region" description="Basic and acidic residues" evidence="5">
    <location>
        <begin position="41"/>
        <end position="54"/>
    </location>
</feature>
<dbReference type="InterPro" id="IPR007219">
    <property type="entry name" value="XnlR_reg_dom"/>
</dbReference>
<evidence type="ECO:0000313" key="8">
    <source>
        <dbReference type="Proteomes" id="UP000192596"/>
    </source>
</evidence>
<accession>A0A1V8TMW4</accession>
<dbReference type="STRING" id="1507870.A0A1V8TMW4"/>
<comment type="caution">
    <text evidence="7">The sequence shown here is derived from an EMBL/GenBank/DDBJ whole genome shotgun (WGS) entry which is preliminary data.</text>
</comment>
<keyword evidence="2" id="KW-0238">DNA-binding</keyword>
<name>A0A1V8TMW4_9PEZI</name>
<dbReference type="GO" id="GO:0006351">
    <property type="term" value="P:DNA-templated transcription"/>
    <property type="evidence" value="ECO:0007669"/>
    <property type="project" value="InterPro"/>
</dbReference>
<dbReference type="InterPro" id="IPR051127">
    <property type="entry name" value="Fungal_SecMet_Regulators"/>
</dbReference>